<dbReference type="GO" id="GO:0016787">
    <property type="term" value="F:hydrolase activity"/>
    <property type="evidence" value="ECO:0007669"/>
    <property type="project" value="UniProtKB-KW"/>
</dbReference>
<organism evidence="2 3">
    <name type="scientific">Pukyongia salina</name>
    <dbReference type="NCBI Taxonomy" id="2094025"/>
    <lineage>
        <taxon>Bacteria</taxon>
        <taxon>Pseudomonadati</taxon>
        <taxon>Bacteroidota</taxon>
        <taxon>Flavobacteriia</taxon>
        <taxon>Flavobacteriales</taxon>
        <taxon>Flavobacteriaceae</taxon>
        <taxon>Pukyongia</taxon>
    </lineage>
</organism>
<dbReference type="InterPro" id="IPR023198">
    <property type="entry name" value="PGP-like_dom2"/>
</dbReference>
<proteinExistence type="predicted"/>
<name>A0A2S0HYF8_9FLAO</name>
<dbReference type="EMBL" id="CP027062">
    <property type="protein sequence ID" value="AVI51636.1"/>
    <property type="molecule type" value="Genomic_DNA"/>
</dbReference>
<keyword evidence="1 2" id="KW-0378">Hydrolase</keyword>
<dbReference type="Proteomes" id="UP000238442">
    <property type="component" value="Chromosome"/>
</dbReference>
<reference evidence="2 3" key="1">
    <citation type="submission" date="2018-02" db="EMBL/GenBank/DDBJ databases">
        <title>Genomic analysis of the strain RR4-38 isolated from a seawater recirculating aquaculture system.</title>
        <authorList>
            <person name="Kim Y.-S."/>
            <person name="Jang Y.H."/>
            <person name="Kim K.-H."/>
        </authorList>
    </citation>
    <scope>NUCLEOTIDE SEQUENCE [LARGE SCALE GENOMIC DNA]</scope>
    <source>
        <strain evidence="2 3">RR4-38</strain>
    </source>
</reference>
<dbReference type="PANTHER" id="PTHR43316">
    <property type="entry name" value="HYDROLASE, HALOACID DELAHOGENASE-RELATED"/>
    <property type="match status" value="1"/>
</dbReference>
<dbReference type="SFLD" id="SFLDG01129">
    <property type="entry name" value="C1.5:_HAD__Beta-PGM__Phosphata"/>
    <property type="match status" value="1"/>
</dbReference>
<keyword evidence="3" id="KW-1185">Reference proteome</keyword>
<dbReference type="Pfam" id="PF00702">
    <property type="entry name" value="Hydrolase"/>
    <property type="match status" value="1"/>
</dbReference>
<evidence type="ECO:0000256" key="1">
    <source>
        <dbReference type="ARBA" id="ARBA00022801"/>
    </source>
</evidence>
<dbReference type="InterPro" id="IPR023214">
    <property type="entry name" value="HAD_sf"/>
</dbReference>
<dbReference type="Gene3D" id="3.40.50.1000">
    <property type="entry name" value="HAD superfamily/HAD-like"/>
    <property type="match status" value="1"/>
</dbReference>
<dbReference type="Gene3D" id="1.10.150.240">
    <property type="entry name" value="Putative phosphatase, domain 2"/>
    <property type="match status" value="1"/>
</dbReference>
<dbReference type="PANTHER" id="PTHR43316:SF8">
    <property type="entry name" value="HAD FAMILY HYDROLASE"/>
    <property type="match status" value="1"/>
</dbReference>
<evidence type="ECO:0000313" key="2">
    <source>
        <dbReference type="EMBL" id="AVI51636.1"/>
    </source>
</evidence>
<dbReference type="InterPro" id="IPR036412">
    <property type="entry name" value="HAD-like_sf"/>
</dbReference>
<sequence>MLSQIKAIAFDADDTLWVNEPFFRKAEKEFCELMKDYIDEERCNQFLFEIEMQNLPLYGYGIKPFTLSLIEAAIRFSGGKISIDGINTLIERGKEMLDQPIEILDGIPETLQKLNGDYRLVMATKGDLLDQERKLIKSGLEPYFHHIEIVSDKTEVQYSKLVKHLDVKPEEFLMVGNSVKSDILPVLNIGAHAFHIPFHTTWAHEVVKEPVDHPNYRRLNSASEMLLQLGIV</sequence>
<protein>
    <submittedName>
        <fullName evidence="2">HAD family hydrolase</fullName>
    </submittedName>
</protein>
<gene>
    <name evidence="2" type="ORF">C5O00_10875</name>
</gene>
<dbReference type="OrthoDB" id="6101375at2"/>
<evidence type="ECO:0000313" key="3">
    <source>
        <dbReference type="Proteomes" id="UP000238442"/>
    </source>
</evidence>
<dbReference type="RefSeq" id="WP_105216876.1">
    <property type="nucleotide sequence ID" value="NZ_CP027062.1"/>
</dbReference>
<dbReference type="SUPFAM" id="SSF56784">
    <property type="entry name" value="HAD-like"/>
    <property type="match status" value="1"/>
</dbReference>
<dbReference type="AlphaFoldDB" id="A0A2S0HYF8"/>
<dbReference type="KEGG" id="aue:C5O00_10875"/>
<dbReference type="InterPro" id="IPR051540">
    <property type="entry name" value="S-2-haloacid_dehalogenase"/>
</dbReference>
<dbReference type="SFLD" id="SFLDS00003">
    <property type="entry name" value="Haloacid_Dehalogenase"/>
    <property type="match status" value="1"/>
</dbReference>
<accession>A0A2S0HYF8</accession>